<evidence type="ECO:0000256" key="2">
    <source>
        <dbReference type="SAM" id="Phobius"/>
    </source>
</evidence>
<dbReference type="PANTHER" id="PTHR36442">
    <property type="entry name" value="CYCLIC-DI-AMP PHOSPHODIESTERASE PGPH"/>
    <property type="match status" value="1"/>
</dbReference>
<evidence type="ECO:0000313" key="4">
    <source>
        <dbReference type="EMBL" id="HJE39956.1"/>
    </source>
</evidence>
<dbReference type="NCBIfam" id="TIGR00277">
    <property type="entry name" value="HDIG"/>
    <property type="match status" value="1"/>
</dbReference>
<dbReference type="InterPro" id="IPR011624">
    <property type="entry name" value="Metal-dep_PHydrolase_7TM_extra"/>
</dbReference>
<feature type="transmembrane region" description="Helical" evidence="2">
    <location>
        <begin position="381"/>
        <end position="402"/>
    </location>
</feature>
<dbReference type="AlphaFoldDB" id="A0A921JIV8"/>
<feature type="domain" description="HD/PDEase" evidence="3">
    <location>
        <begin position="464"/>
        <end position="620"/>
    </location>
</feature>
<dbReference type="PANTHER" id="PTHR36442:SF1">
    <property type="entry name" value="CYCLIC-DI-AMP PHOSPHODIESTERASE PGPH"/>
    <property type="match status" value="1"/>
</dbReference>
<evidence type="ECO:0000313" key="5">
    <source>
        <dbReference type="Proteomes" id="UP000711407"/>
    </source>
</evidence>
<feature type="region of interest" description="Disordered" evidence="1">
    <location>
        <begin position="672"/>
        <end position="703"/>
    </location>
</feature>
<reference evidence="4" key="1">
    <citation type="journal article" date="2021" name="PeerJ">
        <title>Extensive microbial diversity within the chicken gut microbiome revealed by metagenomics and culture.</title>
        <authorList>
            <person name="Gilroy R."/>
            <person name="Ravi A."/>
            <person name="Getino M."/>
            <person name="Pursley I."/>
            <person name="Horton D.L."/>
            <person name="Alikhan N.F."/>
            <person name="Baker D."/>
            <person name="Gharbi K."/>
            <person name="Hall N."/>
            <person name="Watson M."/>
            <person name="Adriaenssens E.M."/>
            <person name="Foster-Nyarko E."/>
            <person name="Jarju S."/>
            <person name="Secka A."/>
            <person name="Antonio M."/>
            <person name="Oren A."/>
            <person name="Chaudhuri R.R."/>
            <person name="La Ragione R."/>
            <person name="Hildebrand F."/>
            <person name="Pallen M.J."/>
        </authorList>
    </citation>
    <scope>NUCLEOTIDE SEQUENCE</scope>
    <source>
        <strain evidence="4">4100</strain>
    </source>
</reference>
<feature type="transmembrane region" description="Helical" evidence="2">
    <location>
        <begin position="336"/>
        <end position="369"/>
    </location>
</feature>
<evidence type="ECO:0000256" key="1">
    <source>
        <dbReference type="SAM" id="MobiDB-lite"/>
    </source>
</evidence>
<keyword evidence="2" id="KW-0812">Transmembrane</keyword>
<sequence length="703" mass="78860">MKDKSFWAKCLLFVCSVFLIIYFQPETDENHYVYEVSRPWNYPLLTAPYDIPIHLDSISVRKVKDSIDRTFDPVYTRDTGMELRVENDYARRLSNHASSSDERKSLNLLISQLKILYNRGIVDQATYAEIEAGRMPRVRFIVNNSAIPASTSGYMSVRQAYAALDSALRQHNLQGTLSPAELAAALQPNIIYDSIESGRILQQLYQKAMAPVGVIQQGERIIDQGDIVTPQLESILNTYEQLQQERSQAAVTSHFYPLLGQVMYVVILLSALYVFLAFFRPNYFASVRMMTFLMVTLTAFTLVSFIMNATLASGLYVMPLTILPIMVLIFADSRTAMFIFMIMVLIIATAAAAPLEFVMVEFVAGVAAITSIRELSKRSHLVRTAVFIFLAYSVSYVSFELLHLGTLDKLTPHMFVAFGFNALLISFAYFLIFIFEKLFGFTSRVTLVELSDINNPILRELSEECPGTFQHCMAVSNLASAAAVRIDANVQLVRAGALYHDIGKINNPAFFTENQHGVNPHDVLDPVQSARIVINHVTDGLKMADRHKLPQVIRNFISEHHGNGIAKYFYNTYCQAHPDENVDPAPFTYPGPNPRSRETSLLMMADAVEAASRSLKDHSAQAIANLVDRIIDQQIADGLHNDSTLSFRDIKIVKDVFTQRLRTLYHSRVSYPEAVKPQPASSTETPDTEKTTTKPTTVPPSAQ</sequence>
<keyword evidence="2" id="KW-1133">Transmembrane helix</keyword>
<dbReference type="Proteomes" id="UP000711407">
    <property type="component" value="Unassembled WGS sequence"/>
</dbReference>
<comment type="caution">
    <text evidence="4">The sequence shown here is derived from an EMBL/GenBank/DDBJ whole genome shotgun (WGS) entry which is preliminary data.</text>
</comment>
<evidence type="ECO:0000259" key="3">
    <source>
        <dbReference type="SMART" id="SM00471"/>
    </source>
</evidence>
<name>A0A921JIV8_9BACT</name>
<dbReference type="InterPro" id="IPR006675">
    <property type="entry name" value="HDIG_dom"/>
</dbReference>
<dbReference type="Pfam" id="PF07697">
    <property type="entry name" value="7TMR-HDED"/>
    <property type="match status" value="1"/>
</dbReference>
<protein>
    <submittedName>
        <fullName evidence="4">HDIG domain-containing protein</fullName>
    </submittedName>
</protein>
<dbReference type="InterPro" id="IPR052722">
    <property type="entry name" value="PgpH_phosphodiesterase"/>
</dbReference>
<feature type="transmembrane region" description="Helical" evidence="2">
    <location>
        <begin position="291"/>
        <end position="316"/>
    </location>
</feature>
<dbReference type="Pfam" id="PF01966">
    <property type="entry name" value="HD"/>
    <property type="match status" value="1"/>
</dbReference>
<reference evidence="4" key="2">
    <citation type="submission" date="2021-09" db="EMBL/GenBank/DDBJ databases">
        <authorList>
            <person name="Gilroy R."/>
        </authorList>
    </citation>
    <scope>NUCLEOTIDE SEQUENCE</scope>
    <source>
        <strain evidence="4">4100</strain>
    </source>
</reference>
<feature type="transmembrane region" description="Helical" evidence="2">
    <location>
        <begin position="414"/>
        <end position="435"/>
    </location>
</feature>
<dbReference type="CDD" id="cd00077">
    <property type="entry name" value="HDc"/>
    <property type="match status" value="1"/>
</dbReference>
<dbReference type="EMBL" id="DYXT01000049">
    <property type="protein sequence ID" value="HJE39956.1"/>
    <property type="molecule type" value="Genomic_DNA"/>
</dbReference>
<feature type="transmembrane region" description="Helical" evidence="2">
    <location>
        <begin position="255"/>
        <end position="279"/>
    </location>
</feature>
<dbReference type="SUPFAM" id="SSF109604">
    <property type="entry name" value="HD-domain/PDEase-like"/>
    <property type="match status" value="1"/>
</dbReference>
<keyword evidence="2" id="KW-0472">Membrane</keyword>
<dbReference type="Pfam" id="PF07698">
    <property type="entry name" value="7TM-7TMR_HD"/>
    <property type="match status" value="1"/>
</dbReference>
<dbReference type="InterPro" id="IPR011621">
    <property type="entry name" value="Metal-dep_PHydrolase_7TM_intra"/>
</dbReference>
<dbReference type="InterPro" id="IPR003607">
    <property type="entry name" value="HD/PDEase_dom"/>
</dbReference>
<dbReference type="InterPro" id="IPR006674">
    <property type="entry name" value="HD_domain"/>
</dbReference>
<accession>A0A921JIV8</accession>
<organism evidence="4 5">
    <name type="scientific">Candidatus Amulumruptor caecigallinarius</name>
    <dbReference type="NCBI Taxonomy" id="2109911"/>
    <lineage>
        <taxon>Bacteria</taxon>
        <taxon>Pseudomonadati</taxon>
        <taxon>Bacteroidota</taxon>
        <taxon>Bacteroidia</taxon>
        <taxon>Bacteroidales</taxon>
        <taxon>Muribaculaceae</taxon>
        <taxon>Candidatus Amulumruptor</taxon>
    </lineage>
</organism>
<gene>
    <name evidence="4" type="ORF">K8V47_09395</name>
</gene>
<dbReference type="SMART" id="SM00471">
    <property type="entry name" value="HDc"/>
    <property type="match status" value="1"/>
</dbReference>
<dbReference type="Gene3D" id="1.10.3210.10">
    <property type="entry name" value="Hypothetical protein af1432"/>
    <property type="match status" value="1"/>
</dbReference>
<proteinExistence type="predicted"/>